<gene>
    <name evidence="2" type="ORF">GIV53_21120</name>
</gene>
<name>A0A9Q4FJB0_PSESX</name>
<evidence type="ECO:0000313" key="2">
    <source>
        <dbReference type="EMBL" id="MCF5631748.1"/>
    </source>
</evidence>
<protein>
    <submittedName>
        <fullName evidence="2">DUF1534 domain-containing protein</fullName>
    </submittedName>
</protein>
<dbReference type="Proteomes" id="UP000814010">
    <property type="component" value="Unassembled WGS sequence"/>
</dbReference>
<sequence length="58" mass="6334">MVLRARQVSTRVAELSFPTLQHRNALGDAPPHNSASRRILKTGRRASGNACPRGARAR</sequence>
<dbReference type="AlphaFoldDB" id="A0A9Q4FJB0"/>
<dbReference type="EMBL" id="WKAE01000306">
    <property type="protein sequence ID" value="MCF5631748.1"/>
    <property type="molecule type" value="Genomic_DNA"/>
</dbReference>
<evidence type="ECO:0000256" key="1">
    <source>
        <dbReference type="SAM" id="MobiDB-lite"/>
    </source>
</evidence>
<feature type="region of interest" description="Disordered" evidence="1">
    <location>
        <begin position="23"/>
        <end position="58"/>
    </location>
</feature>
<dbReference type="AntiFam" id="ANF00261">
    <property type="entry name" value="Protein of unknown function (DUF1534)"/>
</dbReference>
<organism evidence="2 3">
    <name type="scientific">Pseudomonas syringae</name>
    <dbReference type="NCBI Taxonomy" id="317"/>
    <lineage>
        <taxon>Bacteria</taxon>
        <taxon>Pseudomonadati</taxon>
        <taxon>Pseudomonadota</taxon>
        <taxon>Gammaproteobacteria</taxon>
        <taxon>Pseudomonadales</taxon>
        <taxon>Pseudomonadaceae</taxon>
        <taxon>Pseudomonas</taxon>
    </lineage>
</organism>
<reference evidence="2" key="1">
    <citation type="submission" date="2019-11" db="EMBL/GenBank/DDBJ databases">
        <title>Epiphytic Pseudomonas syringae from cherry orchards.</title>
        <authorList>
            <person name="Hulin M.T."/>
        </authorList>
    </citation>
    <scope>NUCLEOTIDE SEQUENCE</scope>
    <source>
        <strain evidence="2">PA-2-5E</strain>
    </source>
</reference>
<proteinExistence type="predicted"/>
<accession>A0A9Q4FJB0</accession>
<comment type="caution">
    <text evidence="2">The sequence shown here is derived from an EMBL/GenBank/DDBJ whole genome shotgun (WGS) entry which is preliminary data.</text>
</comment>
<evidence type="ECO:0000313" key="3">
    <source>
        <dbReference type="Proteomes" id="UP000814010"/>
    </source>
</evidence>